<dbReference type="GO" id="GO:0005737">
    <property type="term" value="C:cytoplasm"/>
    <property type="evidence" value="ECO:0007669"/>
    <property type="project" value="TreeGrafter"/>
</dbReference>
<evidence type="ECO:0000256" key="4">
    <source>
        <dbReference type="ARBA" id="ARBA00022605"/>
    </source>
</evidence>
<evidence type="ECO:0000256" key="9">
    <source>
        <dbReference type="PIRSR" id="PIRSR001500-2"/>
    </source>
</evidence>
<dbReference type="EMBL" id="JADINF010000072">
    <property type="protein sequence ID" value="MBO8423979.1"/>
    <property type="molecule type" value="Genomic_DNA"/>
</dbReference>
<name>A0A940DGI5_9FIRM</name>
<evidence type="ECO:0000256" key="2">
    <source>
        <dbReference type="ARBA" id="ARBA00013147"/>
    </source>
</evidence>
<proteinExistence type="predicted"/>
<dbReference type="PANTHER" id="PTHR21022">
    <property type="entry name" value="PREPHENATE DEHYDRATASE P PROTEIN"/>
    <property type="match status" value="1"/>
</dbReference>
<keyword evidence="4 10" id="KW-0028">Amino-acid biosynthesis</keyword>
<evidence type="ECO:0000256" key="7">
    <source>
        <dbReference type="ARBA" id="ARBA00023239"/>
    </source>
</evidence>
<keyword evidence="6 10" id="KW-0584">Phenylalanine biosynthesis</keyword>
<keyword evidence="7 10" id="KW-0456">Lyase</keyword>
<evidence type="ECO:0000256" key="1">
    <source>
        <dbReference type="ARBA" id="ARBA00004741"/>
    </source>
</evidence>
<dbReference type="Proteomes" id="UP000727857">
    <property type="component" value="Unassembled WGS sequence"/>
</dbReference>
<dbReference type="CDD" id="cd13631">
    <property type="entry name" value="PBP2_Ct-PDT_like"/>
    <property type="match status" value="1"/>
</dbReference>
<dbReference type="PROSITE" id="PS00858">
    <property type="entry name" value="PREPHENATE_DEHYDR_2"/>
    <property type="match status" value="1"/>
</dbReference>
<evidence type="ECO:0000256" key="10">
    <source>
        <dbReference type="RuleBase" id="RU361254"/>
    </source>
</evidence>
<dbReference type="GO" id="GO:0004664">
    <property type="term" value="F:prephenate dehydratase activity"/>
    <property type="evidence" value="ECO:0007669"/>
    <property type="project" value="UniProtKB-UniRule"/>
</dbReference>
<dbReference type="Gene3D" id="3.30.70.260">
    <property type="match status" value="1"/>
</dbReference>
<dbReference type="SUPFAM" id="SSF53850">
    <property type="entry name" value="Periplasmic binding protein-like II"/>
    <property type="match status" value="1"/>
</dbReference>
<organism evidence="13 14">
    <name type="scientific">Candidatus Stercoripulliclostridium pullicola</name>
    <dbReference type="NCBI Taxonomy" id="2840953"/>
    <lineage>
        <taxon>Bacteria</taxon>
        <taxon>Bacillati</taxon>
        <taxon>Bacillota</taxon>
        <taxon>Clostridia</taxon>
        <taxon>Eubacteriales</taxon>
        <taxon>Candidatus Stercoripulliclostridium</taxon>
    </lineage>
</organism>
<evidence type="ECO:0000256" key="3">
    <source>
        <dbReference type="ARBA" id="ARBA00021872"/>
    </source>
</evidence>
<feature type="domain" description="ACT" evidence="12">
    <location>
        <begin position="300"/>
        <end position="380"/>
    </location>
</feature>
<reference evidence="13" key="2">
    <citation type="journal article" date="2021" name="PeerJ">
        <title>Extensive microbial diversity within the chicken gut microbiome revealed by metagenomics and culture.</title>
        <authorList>
            <person name="Gilroy R."/>
            <person name="Ravi A."/>
            <person name="Getino M."/>
            <person name="Pursley I."/>
            <person name="Horton D.L."/>
            <person name="Alikhan N.F."/>
            <person name="Baker D."/>
            <person name="Gharbi K."/>
            <person name="Hall N."/>
            <person name="Watson M."/>
            <person name="Adriaenssens E.M."/>
            <person name="Foster-Nyarko E."/>
            <person name="Jarju S."/>
            <person name="Secka A."/>
            <person name="Antonio M."/>
            <person name="Oren A."/>
            <person name="Chaudhuri R.R."/>
            <person name="La Ragione R."/>
            <person name="Hildebrand F."/>
            <person name="Pallen M.J."/>
        </authorList>
    </citation>
    <scope>NUCLEOTIDE SEQUENCE</scope>
    <source>
        <strain evidence="13">517</strain>
    </source>
</reference>
<feature type="domain" description="Prephenate dehydratase" evidence="11">
    <location>
        <begin position="112"/>
        <end position="288"/>
    </location>
</feature>
<comment type="pathway">
    <text evidence="1 10">Amino-acid biosynthesis; L-phenylalanine biosynthesis; phenylpyruvate from prephenate: step 1/1.</text>
</comment>
<evidence type="ECO:0000313" key="13">
    <source>
        <dbReference type="EMBL" id="MBO8423979.1"/>
    </source>
</evidence>
<dbReference type="SUPFAM" id="SSF55021">
    <property type="entry name" value="ACT-like"/>
    <property type="match status" value="1"/>
</dbReference>
<dbReference type="PROSITE" id="PS00857">
    <property type="entry name" value="PREPHENATE_DEHYDR_1"/>
    <property type="match status" value="1"/>
</dbReference>
<feature type="site" description="Essential for prephenate dehydratase activity" evidence="9">
    <location>
        <position position="281"/>
    </location>
</feature>
<comment type="caution">
    <text evidence="13">The sequence shown here is derived from an EMBL/GenBank/DDBJ whole genome shotgun (WGS) entry which is preliminary data.</text>
</comment>
<dbReference type="EC" id="4.2.1.51" evidence="2 10"/>
<dbReference type="InterPro" id="IPR008242">
    <property type="entry name" value="Chor_mutase/pphenate_deHydtase"/>
</dbReference>
<dbReference type="Pfam" id="PF00800">
    <property type="entry name" value="PDT"/>
    <property type="match status" value="1"/>
</dbReference>
<accession>A0A940DGI5</accession>
<sequence>MDANEIKTKIDAIDDEIAALYLKRMSLESEIVKDSCRDVATTDGSLVDRATLNRVTADMPDEVKLYAKQVFDSIFNTAKAYRSRCVHLESKVKREIDEALAKGCPPFPVSASVACQGVAGSYAQIATDKMFGLSDILYFKDWNAVFNAVESGLCEYGVLPIENSSVGSVNSVYDLMRKHNCYIVRSVRLRVQHYLLANAGTELDDIKEIYSHRQALEQCAEFIRGLKDVKVHVTENTASAARGVAESGRKDVACISSRDCAGIYGLKVIMPNIQDNENNYTRFIAISKELQVFEDSDKISIMVNLPHEAGSLNKLLNRFSTLGLNLTKLESRPIGNTDFEFAFYFDFEAKIARNEVRNLIAELDNECDRFVFLGSYREIM</sequence>
<dbReference type="PROSITE" id="PS51671">
    <property type="entry name" value="ACT"/>
    <property type="match status" value="1"/>
</dbReference>
<evidence type="ECO:0000313" key="14">
    <source>
        <dbReference type="Proteomes" id="UP000727857"/>
    </source>
</evidence>
<dbReference type="GO" id="GO:0009094">
    <property type="term" value="P:L-phenylalanine biosynthetic process"/>
    <property type="evidence" value="ECO:0007669"/>
    <property type="project" value="UniProtKB-KW"/>
</dbReference>
<evidence type="ECO:0000259" key="12">
    <source>
        <dbReference type="PROSITE" id="PS51671"/>
    </source>
</evidence>
<dbReference type="InterPro" id="IPR002912">
    <property type="entry name" value="ACT_dom"/>
</dbReference>
<dbReference type="PIRSF" id="PIRSF001500">
    <property type="entry name" value="Chor_mut_pdt_Ppr"/>
    <property type="match status" value="1"/>
</dbReference>
<evidence type="ECO:0000256" key="6">
    <source>
        <dbReference type="ARBA" id="ARBA00023222"/>
    </source>
</evidence>
<comment type="catalytic activity">
    <reaction evidence="8 10">
        <text>prephenate + H(+) = 3-phenylpyruvate + CO2 + H2O</text>
        <dbReference type="Rhea" id="RHEA:21648"/>
        <dbReference type="ChEBI" id="CHEBI:15377"/>
        <dbReference type="ChEBI" id="CHEBI:15378"/>
        <dbReference type="ChEBI" id="CHEBI:16526"/>
        <dbReference type="ChEBI" id="CHEBI:18005"/>
        <dbReference type="ChEBI" id="CHEBI:29934"/>
        <dbReference type="EC" id="4.2.1.51"/>
    </reaction>
</comment>
<dbReference type="CDD" id="cd04905">
    <property type="entry name" value="ACT_CM-PDT"/>
    <property type="match status" value="1"/>
</dbReference>
<evidence type="ECO:0000256" key="8">
    <source>
        <dbReference type="ARBA" id="ARBA00047848"/>
    </source>
</evidence>
<dbReference type="PANTHER" id="PTHR21022:SF19">
    <property type="entry name" value="PREPHENATE DEHYDRATASE-RELATED"/>
    <property type="match status" value="1"/>
</dbReference>
<dbReference type="PROSITE" id="PS51171">
    <property type="entry name" value="PREPHENATE_DEHYDR_3"/>
    <property type="match status" value="1"/>
</dbReference>
<evidence type="ECO:0000259" key="11">
    <source>
        <dbReference type="PROSITE" id="PS51171"/>
    </source>
</evidence>
<dbReference type="AlphaFoldDB" id="A0A940DGI5"/>
<keyword evidence="5 10" id="KW-0057">Aromatic amino acid biosynthesis</keyword>
<dbReference type="InterPro" id="IPR001086">
    <property type="entry name" value="Preph_deHydtase"/>
</dbReference>
<protein>
    <recommendedName>
        <fullName evidence="3 10">Prephenate dehydratase</fullName>
        <shortName evidence="10">PDT</shortName>
        <ecNumber evidence="2 10">4.2.1.51</ecNumber>
    </recommendedName>
</protein>
<reference evidence="13" key="1">
    <citation type="submission" date="2020-10" db="EMBL/GenBank/DDBJ databases">
        <authorList>
            <person name="Gilroy R."/>
        </authorList>
    </citation>
    <scope>NUCLEOTIDE SEQUENCE</scope>
    <source>
        <strain evidence="13">517</strain>
    </source>
</reference>
<dbReference type="Gene3D" id="3.40.190.10">
    <property type="entry name" value="Periplasmic binding protein-like II"/>
    <property type="match status" value="2"/>
</dbReference>
<gene>
    <name evidence="10" type="primary">pheA</name>
    <name evidence="13" type="ORF">IAB16_03060</name>
</gene>
<dbReference type="InterPro" id="IPR045865">
    <property type="entry name" value="ACT-like_dom_sf"/>
</dbReference>
<dbReference type="InterPro" id="IPR018528">
    <property type="entry name" value="Preph_deHydtase_CS"/>
</dbReference>
<evidence type="ECO:0000256" key="5">
    <source>
        <dbReference type="ARBA" id="ARBA00023141"/>
    </source>
</evidence>